<reference evidence="3 4" key="1">
    <citation type="submission" date="2016-04" db="EMBL/GenBank/DDBJ databases">
        <title>Complete Genome Sequence of Chryseobacterium sp. IHBB 10212.</title>
        <authorList>
            <person name="Pal M."/>
            <person name="Swarnkar M.K."/>
            <person name="Kaushal K."/>
            <person name="Chhibber S."/>
            <person name="Singh A.K."/>
            <person name="Gulati A."/>
        </authorList>
    </citation>
    <scope>NUCLEOTIDE SEQUENCE [LARGE SCALE GENOMIC DNA]</scope>
    <source>
        <strain evidence="3 4">IHBB 10212</strain>
    </source>
</reference>
<dbReference type="Proteomes" id="UP000077824">
    <property type="component" value="Chromosome"/>
</dbReference>
<dbReference type="KEGG" id="chh:A0O34_07280"/>
<keyword evidence="2" id="KW-0472">Membrane</keyword>
<name>A0A172XTH7_9FLAO</name>
<feature type="compositionally biased region" description="Basic and acidic residues" evidence="1">
    <location>
        <begin position="79"/>
        <end position="97"/>
    </location>
</feature>
<evidence type="ECO:0008006" key="5">
    <source>
        <dbReference type="Google" id="ProtNLM"/>
    </source>
</evidence>
<gene>
    <name evidence="3" type="ORF">A0O34_07280</name>
</gene>
<evidence type="ECO:0000256" key="1">
    <source>
        <dbReference type="SAM" id="MobiDB-lite"/>
    </source>
</evidence>
<dbReference type="AlphaFoldDB" id="A0A172XTH7"/>
<keyword evidence="2" id="KW-0812">Transmembrane</keyword>
<organism evidence="3 4">
    <name type="scientific">Chryseobacterium glaciei</name>
    <dbReference type="NCBI Taxonomy" id="1685010"/>
    <lineage>
        <taxon>Bacteria</taxon>
        <taxon>Pseudomonadati</taxon>
        <taxon>Bacteroidota</taxon>
        <taxon>Flavobacteriia</taxon>
        <taxon>Flavobacteriales</taxon>
        <taxon>Weeksellaceae</taxon>
        <taxon>Chryseobacterium group</taxon>
        <taxon>Chryseobacterium</taxon>
    </lineage>
</organism>
<evidence type="ECO:0000313" key="3">
    <source>
        <dbReference type="EMBL" id="ANF50329.1"/>
    </source>
</evidence>
<evidence type="ECO:0000313" key="4">
    <source>
        <dbReference type="Proteomes" id="UP000077824"/>
    </source>
</evidence>
<dbReference type="OrthoDB" id="675530at2"/>
<feature type="transmembrane region" description="Helical" evidence="2">
    <location>
        <begin position="30"/>
        <end position="51"/>
    </location>
</feature>
<evidence type="ECO:0000256" key="2">
    <source>
        <dbReference type="SAM" id="Phobius"/>
    </source>
</evidence>
<proteinExistence type="predicted"/>
<dbReference type="STRING" id="1685010.A0O34_07280"/>
<keyword evidence="2" id="KW-1133">Transmembrane helix</keyword>
<keyword evidence="4" id="KW-1185">Reference proteome</keyword>
<accession>A0A172XTH7</accession>
<sequence>MKKLRIFLNSCERRLEERWQKLSDRKQKKLVILFFAGYLLLTGCVVMIVWYDAKNETKINNAADGHIRNPVLKQQQGRSELKDLSLKPIKNQDHERQ</sequence>
<feature type="region of interest" description="Disordered" evidence="1">
    <location>
        <begin position="74"/>
        <end position="97"/>
    </location>
</feature>
<dbReference type="RefSeq" id="WP_066753140.1">
    <property type="nucleotide sequence ID" value="NZ_CP015199.1"/>
</dbReference>
<protein>
    <recommendedName>
        <fullName evidence="5">Nitrogen regulatory IIA protein</fullName>
    </recommendedName>
</protein>
<dbReference type="EMBL" id="CP015199">
    <property type="protein sequence ID" value="ANF50329.1"/>
    <property type="molecule type" value="Genomic_DNA"/>
</dbReference>